<dbReference type="Pfam" id="PF19310">
    <property type="entry name" value="TOP_N"/>
    <property type="match status" value="1"/>
</dbReference>
<dbReference type="GO" id="GO:0004222">
    <property type="term" value="F:metalloendopeptidase activity"/>
    <property type="evidence" value="ECO:0007669"/>
    <property type="project" value="InterPro"/>
</dbReference>
<dbReference type="AlphaFoldDB" id="A0AAV0QTZ7"/>
<dbReference type="InterPro" id="IPR045090">
    <property type="entry name" value="Pept_M3A_M3B"/>
</dbReference>
<dbReference type="PANTHER" id="PTHR11804">
    <property type="entry name" value="PROTEASE M3 THIMET OLIGOPEPTIDASE-RELATED"/>
    <property type="match status" value="1"/>
</dbReference>
<dbReference type="Gene3D" id="1.10.1370.40">
    <property type="match status" value="1"/>
</dbReference>
<dbReference type="GO" id="GO:0006508">
    <property type="term" value="P:proteolysis"/>
    <property type="evidence" value="ECO:0007669"/>
    <property type="project" value="InterPro"/>
</dbReference>
<dbReference type="EMBL" id="CAMGYJ010000010">
    <property type="protein sequence ID" value="CAI0548957.1"/>
    <property type="molecule type" value="Genomic_DNA"/>
</dbReference>
<keyword evidence="3" id="KW-1185">Reference proteome</keyword>
<dbReference type="Proteomes" id="UP001154282">
    <property type="component" value="Unassembled WGS sequence"/>
</dbReference>
<name>A0AAV0QTZ7_9ROSI</name>
<evidence type="ECO:0000259" key="1">
    <source>
        <dbReference type="Pfam" id="PF19310"/>
    </source>
</evidence>
<comment type="caution">
    <text evidence="2">The sequence shown here is derived from an EMBL/GenBank/DDBJ whole genome shotgun (WGS) entry which is preliminary data.</text>
</comment>
<protein>
    <recommendedName>
        <fullName evidence="1">Oligopeptidase A N-terminal domain-containing protein</fullName>
    </recommendedName>
</protein>
<organism evidence="2 3">
    <name type="scientific">Linum tenue</name>
    <dbReference type="NCBI Taxonomy" id="586396"/>
    <lineage>
        <taxon>Eukaryota</taxon>
        <taxon>Viridiplantae</taxon>
        <taxon>Streptophyta</taxon>
        <taxon>Embryophyta</taxon>
        <taxon>Tracheophyta</taxon>
        <taxon>Spermatophyta</taxon>
        <taxon>Magnoliopsida</taxon>
        <taxon>eudicotyledons</taxon>
        <taxon>Gunneridae</taxon>
        <taxon>Pentapetalae</taxon>
        <taxon>rosids</taxon>
        <taxon>fabids</taxon>
        <taxon>Malpighiales</taxon>
        <taxon>Linaceae</taxon>
        <taxon>Linum</taxon>
    </lineage>
</organism>
<accession>A0AAV0QTZ7</accession>
<dbReference type="GO" id="GO:0006518">
    <property type="term" value="P:peptide metabolic process"/>
    <property type="evidence" value="ECO:0007669"/>
    <property type="project" value="TreeGrafter"/>
</dbReference>
<feature type="domain" description="Oligopeptidase A N-terminal" evidence="1">
    <location>
        <begin position="95"/>
        <end position="154"/>
    </location>
</feature>
<sequence>MAAAVAAAADVENPLLKDFEFPPFDSVEADHVRPGFALCSSSSRSRIPLSSGCYRGSSGEVWKWMINSKHFERKKKSFCSVSHSSLDTVLNVRPQPDKVKFQLRLGQSKPIYNAFKAIQESPEWQHLSDARKRIVEGQIKEAVLSGVALEDEKREEFNKLSRYSSNELERLSQKFDENVLDATKKFENLSRIRKRLKDCLLLHLGWLRRRLYPRVTLGQLVRMDHG</sequence>
<evidence type="ECO:0000313" key="3">
    <source>
        <dbReference type="Proteomes" id="UP001154282"/>
    </source>
</evidence>
<dbReference type="PANTHER" id="PTHR11804:SF83">
    <property type="entry name" value="LD37516P"/>
    <property type="match status" value="1"/>
</dbReference>
<evidence type="ECO:0000313" key="2">
    <source>
        <dbReference type="EMBL" id="CAI0548957.1"/>
    </source>
</evidence>
<dbReference type="InterPro" id="IPR045666">
    <property type="entry name" value="OpdA_N"/>
</dbReference>
<gene>
    <name evidence="2" type="ORF">LITE_LOCUS44952</name>
</gene>
<reference evidence="2" key="1">
    <citation type="submission" date="2022-08" db="EMBL/GenBank/DDBJ databases">
        <authorList>
            <person name="Gutierrez-Valencia J."/>
        </authorList>
    </citation>
    <scope>NUCLEOTIDE SEQUENCE</scope>
</reference>
<proteinExistence type="predicted"/>
<dbReference type="SUPFAM" id="SSF55486">
    <property type="entry name" value="Metalloproteases ('zincins'), catalytic domain"/>
    <property type="match status" value="1"/>
</dbReference>